<dbReference type="WBParaSite" id="BXY_0600600.1">
    <property type="protein sequence ID" value="BXY_0600600.1"/>
    <property type="gene ID" value="BXY_0600600"/>
</dbReference>
<accession>A0A1I7RZ38</accession>
<name>A0A1I7RZ38_BURXY</name>
<proteinExistence type="predicted"/>
<organism evidence="2 3">
    <name type="scientific">Bursaphelenchus xylophilus</name>
    <name type="common">Pinewood nematode worm</name>
    <name type="synonym">Aphelenchoides xylophilus</name>
    <dbReference type="NCBI Taxonomy" id="6326"/>
    <lineage>
        <taxon>Eukaryota</taxon>
        <taxon>Metazoa</taxon>
        <taxon>Ecdysozoa</taxon>
        <taxon>Nematoda</taxon>
        <taxon>Chromadorea</taxon>
        <taxon>Rhabditida</taxon>
        <taxon>Tylenchina</taxon>
        <taxon>Tylenchomorpha</taxon>
        <taxon>Aphelenchoidea</taxon>
        <taxon>Aphelenchoididae</taxon>
        <taxon>Bursaphelenchus</taxon>
    </lineage>
</organism>
<feature type="signal peptide" evidence="1">
    <location>
        <begin position="1"/>
        <end position="23"/>
    </location>
</feature>
<evidence type="ECO:0000313" key="2">
    <source>
        <dbReference type="Proteomes" id="UP000095284"/>
    </source>
</evidence>
<dbReference type="AlphaFoldDB" id="A0A1I7RZ38"/>
<evidence type="ECO:0000256" key="1">
    <source>
        <dbReference type="SAM" id="SignalP"/>
    </source>
</evidence>
<keyword evidence="1" id="KW-0732">Signal</keyword>
<evidence type="ECO:0000313" key="3">
    <source>
        <dbReference type="WBParaSite" id="BXY_0600600.1"/>
    </source>
</evidence>
<feature type="chain" id="PRO_5009305178" evidence="1">
    <location>
        <begin position="24"/>
        <end position="108"/>
    </location>
</feature>
<protein>
    <submittedName>
        <fullName evidence="3">Secreted protein</fullName>
    </submittedName>
</protein>
<dbReference type="Proteomes" id="UP000095284">
    <property type="component" value="Unplaced"/>
</dbReference>
<reference evidence="3" key="1">
    <citation type="submission" date="2016-11" db="UniProtKB">
        <authorList>
            <consortium name="WormBaseParasite"/>
        </authorList>
    </citation>
    <scope>IDENTIFICATION</scope>
</reference>
<sequence>MNSMLRLTVTIFLLNLLDENVDGFILASQVPHRMENRVDYDPAPYNPIVLSQLLQIPRLTIVPVKRDNKPEKSRERQNVEGHMIKQPLLKFDMVWRRFSGHKRFSNAL</sequence>